<reference evidence="2 3" key="2">
    <citation type="journal article" date="2011" name="PLoS Genet.">
        <title>Caenorhabditis briggsae recombinant inbred line genotypes reveal inter-strain incompatibility and the evolution of recombination.</title>
        <authorList>
            <person name="Ross J.A."/>
            <person name="Koboldt D.C."/>
            <person name="Staisch J.E."/>
            <person name="Chamberlin H.M."/>
            <person name="Gupta B.P."/>
            <person name="Miller R.D."/>
            <person name="Baird S.E."/>
            <person name="Haag E.S."/>
        </authorList>
    </citation>
    <scope>NUCLEOTIDE SEQUENCE [LARGE SCALE GENOMIC DNA]</scope>
    <source>
        <strain evidence="2 3">AF16</strain>
    </source>
</reference>
<protein>
    <submittedName>
        <fullName evidence="2">Protein CBG01188</fullName>
    </submittedName>
</protein>
<dbReference type="SUPFAM" id="SSF55797">
    <property type="entry name" value="PR-1-like"/>
    <property type="match status" value="1"/>
</dbReference>
<accession>A8WPS7</accession>
<keyword evidence="3" id="KW-1185">Reference proteome</keyword>
<dbReference type="InterPro" id="IPR001283">
    <property type="entry name" value="CRISP-related"/>
</dbReference>
<name>A8WPS7_CAEBR</name>
<evidence type="ECO:0000259" key="1">
    <source>
        <dbReference type="SMART" id="SM00198"/>
    </source>
</evidence>
<dbReference type="WormBase" id="CBG01188">
    <property type="protein sequence ID" value="CBP06041"/>
    <property type="gene ID" value="WBGene00024456"/>
</dbReference>
<dbReference type="Gene3D" id="3.40.33.10">
    <property type="entry name" value="CAP"/>
    <property type="match status" value="1"/>
</dbReference>
<dbReference type="PANTHER" id="PTHR10334">
    <property type="entry name" value="CYSTEINE-RICH SECRETORY PROTEIN-RELATED"/>
    <property type="match status" value="1"/>
</dbReference>
<dbReference type="CTD" id="8577952"/>
<gene>
    <name evidence="2 4" type="ORF">CBG01188</name>
    <name evidence="2" type="ORF">CBG_01188</name>
</gene>
<dbReference type="EMBL" id="HE601256">
    <property type="protein sequence ID" value="CAP22484.2"/>
    <property type="molecule type" value="Genomic_DNA"/>
</dbReference>
<dbReference type="PRINTS" id="PR00838">
    <property type="entry name" value="V5ALLERGEN"/>
</dbReference>
<dbReference type="KEGG" id="cbr:CBG_01188"/>
<sequence>MYKWDDSLATSAQDYANTCPESLSQPSGENIYFGYDSTDKNTVDYFGPRSSQVWEEEFVKFGWNSTTMDDNASNIKEATQMVWASTSSIGCGVKVCPKDPSHNDMFKYVVVCHYEQPGNVKGREIYKEGKTCSTCYTGLTCETATGLCV</sequence>
<dbReference type="Pfam" id="PF00188">
    <property type="entry name" value="CAP"/>
    <property type="match status" value="1"/>
</dbReference>
<dbReference type="FunFam" id="3.40.33.10:FF:000051">
    <property type="entry name" value="Protein CBG01191"/>
    <property type="match status" value="1"/>
</dbReference>
<dbReference type="AlphaFoldDB" id="A8WPS7"/>
<organism evidence="2 3">
    <name type="scientific">Caenorhabditis briggsae</name>
    <dbReference type="NCBI Taxonomy" id="6238"/>
    <lineage>
        <taxon>Eukaryota</taxon>
        <taxon>Metazoa</taxon>
        <taxon>Ecdysozoa</taxon>
        <taxon>Nematoda</taxon>
        <taxon>Chromadorea</taxon>
        <taxon>Rhabditida</taxon>
        <taxon>Rhabditina</taxon>
        <taxon>Rhabditomorpha</taxon>
        <taxon>Rhabditoidea</taxon>
        <taxon>Rhabditidae</taxon>
        <taxon>Peloderinae</taxon>
        <taxon>Caenorhabditis</taxon>
    </lineage>
</organism>
<dbReference type="Proteomes" id="UP000008549">
    <property type="component" value="Unassembled WGS sequence"/>
</dbReference>
<dbReference type="InterPro" id="IPR002413">
    <property type="entry name" value="V5_allergen-like"/>
</dbReference>
<dbReference type="InterPro" id="IPR014044">
    <property type="entry name" value="CAP_dom"/>
</dbReference>
<dbReference type="SMART" id="SM00198">
    <property type="entry name" value="SCP"/>
    <property type="match status" value="1"/>
</dbReference>
<dbReference type="eggNOG" id="KOG3017">
    <property type="taxonomic scope" value="Eukaryota"/>
</dbReference>
<dbReference type="GO" id="GO:0005615">
    <property type="term" value="C:extracellular space"/>
    <property type="evidence" value="ECO:0000318"/>
    <property type="project" value="GO_Central"/>
</dbReference>
<evidence type="ECO:0000313" key="4">
    <source>
        <dbReference type="WormBase" id="CBG01188"/>
    </source>
</evidence>
<feature type="domain" description="SCP" evidence="1">
    <location>
        <begin position="1"/>
        <end position="122"/>
    </location>
</feature>
<reference evidence="2 3" key="1">
    <citation type="journal article" date="2003" name="PLoS Biol.">
        <title>The genome sequence of Caenorhabditis briggsae: a platform for comparative genomics.</title>
        <authorList>
            <person name="Stein L.D."/>
            <person name="Bao Z."/>
            <person name="Blasiar D."/>
            <person name="Blumenthal T."/>
            <person name="Brent M.R."/>
            <person name="Chen N."/>
            <person name="Chinwalla A."/>
            <person name="Clarke L."/>
            <person name="Clee C."/>
            <person name="Coghlan A."/>
            <person name="Coulson A."/>
            <person name="D'Eustachio P."/>
            <person name="Fitch D.H."/>
            <person name="Fulton L.A."/>
            <person name="Fulton R.E."/>
            <person name="Griffiths-Jones S."/>
            <person name="Harris T.W."/>
            <person name="Hillier L.W."/>
            <person name="Kamath R."/>
            <person name="Kuwabara P.E."/>
            <person name="Mardis E.R."/>
            <person name="Marra M.A."/>
            <person name="Miner T.L."/>
            <person name="Minx P."/>
            <person name="Mullikin J.C."/>
            <person name="Plumb R.W."/>
            <person name="Rogers J."/>
            <person name="Schein J.E."/>
            <person name="Sohrmann M."/>
            <person name="Spieth J."/>
            <person name="Stajich J.E."/>
            <person name="Wei C."/>
            <person name="Willey D."/>
            <person name="Wilson R.K."/>
            <person name="Durbin R."/>
            <person name="Waterston R.H."/>
        </authorList>
    </citation>
    <scope>NUCLEOTIDE SEQUENCE [LARGE SCALE GENOMIC DNA]</scope>
    <source>
        <strain evidence="2 3">AF16</strain>
    </source>
</reference>
<dbReference type="HOGENOM" id="CLU_035730_7_1_1"/>
<dbReference type="GeneID" id="8577952"/>
<dbReference type="InParanoid" id="A8WPS7"/>
<evidence type="ECO:0000313" key="2">
    <source>
        <dbReference type="EMBL" id="CAP22484.2"/>
    </source>
</evidence>
<dbReference type="CDD" id="cd05380">
    <property type="entry name" value="CAP_euk"/>
    <property type="match status" value="1"/>
</dbReference>
<proteinExistence type="predicted"/>
<dbReference type="InterPro" id="IPR035940">
    <property type="entry name" value="CAP_sf"/>
</dbReference>
<dbReference type="PRINTS" id="PR00837">
    <property type="entry name" value="V5TPXLIKE"/>
</dbReference>
<evidence type="ECO:0000313" key="3">
    <source>
        <dbReference type="Proteomes" id="UP000008549"/>
    </source>
</evidence>
<dbReference type="RefSeq" id="XP_045091765.1">
    <property type="nucleotide sequence ID" value="XM_045236973.1"/>
</dbReference>